<protein>
    <recommendedName>
        <fullName evidence="4">hAT-like transposase RNase-H fold domain-containing protein</fullName>
    </recommendedName>
</protein>
<reference evidence="5 6" key="1">
    <citation type="submission" date="2021-02" db="EMBL/GenBank/DDBJ databases">
        <title>Plant Genome Project.</title>
        <authorList>
            <person name="Zhang R.-G."/>
        </authorList>
    </citation>
    <scope>NUCLEOTIDE SEQUENCE [LARGE SCALE GENOMIC DNA]</scope>
    <source>
        <tissue evidence="5">Leaves</tissue>
    </source>
</reference>
<comment type="caution">
    <text evidence="5">The sequence shown here is derived from an EMBL/GenBank/DDBJ whole genome shotgun (WGS) entry which is preliminary data.</text>
</comment>
<dbReference type="Pfam" id="PF14372">
    <property type="entry name" value="hAT-like_RNase-H"/>
    <property type="match status" value="1"/>
</dbReference>
<accession>A0ABQ8IIS2</accession>
<evidence type="ECO:0000256" key="3">
    <source>
        <dbReference type="SAM" id="Phobius"/>
    </source>
</evidence>
<keyword evidence="3" id="KW-1133">Transmembrane helix</keyword>
<evidence type="ECO:0000256" key="2">
    <source>
        <dbReference type="ARBA" id="ARBA00023136"/>
    </source>
</evidence>
<sequence length="530" mass="59471">MSIAELPSNTVLNAVTFLLGWKNRDADSVARVIGGEIYGEPWSDGTIRHQEMETEIETEGNRFLGCWWNRFLQGSRFQVVFCSTNDKVIEFMLEKLDKEVIQKMTENMIRMHEHYWGFLHGVMVVATILYPRYKLKLIEFYFDSLFEKSESEFHIKIAFNLCRDLVDEYALMFKVTEGPLSYGESSSSSRLAKSICRKRVARDVLAIPVSTVASELAFSMSVSFCSTIVILMADKGLEKPIPAPPGRSVVTPPVSLSPATPHSLSPSPGTYIVIVPKNQIYRVPPPENARLYQQLSRTKSSRKLRCCCCCFLLVFLLVLASAAAVSFFVFRPKHPKYTVNDVSFKSLNLTTIMFLPSIYSIKSNIAPATPSPPLVSSDIDAATPFPSPVWPEFNDTITLTAINPNNKFGIHYYKGGSVQVFYNHTNLFDGVLPQFYQPVKNLTAFKTVLHGEIKTSSLHDQLADDGKTGTMTFTVIVRAPVKFKLGSIQSTWTTNVKVMCDVTVLKLTAESKIISQNCQCGVHHWWVFGC</sequence>
<keyword evidence="3" id="KW-0812">Transmembrane</keyword>
<dbReference type="PANTHER" id="PTHR31234:SF2">
    <property type="entry name" value="OS05G0199100 PROTEIN"/>
    <property type="match status" value="1"/>
</dbReference>
<feature type="transmembrane region" description="Helical" evidence="3">
    <location>
        <begin position="306"/>
        <end position="330"/>
    </location>
</feature>
<evidence type="ECO:0000259" key="4">
    <source>
        <dbReference type="Pfam" id="PF14372"/>
    </source>
</evidence>
<evidence type="ECO:0000256" key="1">
    <source>
        <dbReference type="ARBA" id="ARBA00004370"/>
    </source>
</evidence>
<evidence type="ECO:0000313" key="6">
    <source>
        <dbReference type="Proteomes" id="UP000827721"/>
    </source>
</evidence>
<organism evidence="5 6">
    <name type="scientific">Xanthoceras sorbifolium</name>
    <dbReference type="NCBI Taxonomy" id="99658"/>
    <lineage>
        <taxon>Eukaryota</taxon>
        <taxon>Viridiplantae</taxon>
        <taxon>Streptophyta</taxon>
        <taxon>Embryophyta</taxon>
        <taxon>Tracheophyta</taxon>
        <taxon>Spermatophyta</taxon>
        <taxon>Magnoliopsida</taxon>
        <taxon>eudicotyledons</taxon>
        <taxon>Gunneridae</taxon>
        <taxon>Pentapetalae</taxon>
        <taxon>rosids</taxon>
        <taxon>malvids</taxon>
        <taxon>Sapindales</taxon>
        <taxon>Sapindaceae</taxon>
        <taxon>Xanthoceroideae</taxon>
        <taxon>Xanthoceras</taxon>
    </lineage>
</organism>
<dbReference type="Proteomes" id="UP000827721">
    <property type="component" value="Unassembled WGS sequence"/>
</dbReference>
<feature type="domain" description="hAT-like transposase RNase-H fold" evidence="4">
    <location>
        <begin position="85"/>
        <end position="169"/>
    </location>
</feature>
<dbReference type="PANTHER" id="PTHR31234">
    <property type="entry name" value="LATE EMBRYOGENESIS ABUNDANT (LEA) HYDROXYPROLINE-RICH GLYCOPROTEIN FAMILY"/>
    <property type="match status" value="1"/>
</dbReference>
<evidence type="ECO:0000313" key="5">
    <source>
        <dbReference type="EMBL" id="KAH7576562.1"/>
    </source>
</evidence>
<keyword evidence="2 3" id="KW-0472">Membrane</keyword>
<dbReference type="InterPro" id="IPR044839">
    <property type="entry name" value="NDR1-like"/>
</dbReference>
<feature type="transmembrane region" description="Helical" evidence="3">
    <location>
        <begin position="114"/>
        <end position="133"/>
    </location>
</feature>
<name>A0ABQ8IIS2_9ROSI</name>
<dbReference type="EMBL" id="JAFEMO010000001">
    <property type="protein sequence ID" value="KAH7576562.1"/>
    <property type="molecule type" value="Genomic_DNA"/>
</dbReference>
<comment type="subcellular location">
    <subcellularLocation>
        <location evidence="1">Membrane</location>
    </subcellularLocation>
</comment>
<gene>
    <name evidence="5" type="ORF">JRO89_XS01G0110100</name>
</gene>
<dbReference type="InterPro" id="IPR025525">
    <property type="entry name" value="hAT-like_transposase_RNase-H"/>
</dbReference>
<proteinExistence type="predicted"/>
<keyword evidence="6" id="KW-1185">Reference proteome</keyword>